<protein>
    <submittedName>
        <fullName evidence="2">SAM-dependent methyltransferase</fullName>
    </submittedName>
</protein>
<dbReference type="Gene3D" id="3.40.50.150">
    <property type="entry name" value="Vaccinia Virus protein VP39"/>
    <property type="match status" value="1"/>
</dbReference>
<dbReference type="AlphaFoldDB" id="A0A150SBY0"/>
<keyword evidence="2" id="KW-0489">Methyltransferase</keyword>
<name>A0A150SBY0_SORCE</name>
<evidence type="ECO:0000313" key="3">
    <source>
        <dbReference type="Proteomes" id="UP000075635"/>
    </source>
</evidence>
<accession>A0A150SBY0</accession>
<reference evidence="2 3" key="1">
    <citation type="submission" date="2014-02" db="EMBL/GenBank/DDBJ databases">
        <title>The small core and large imbalanced accessory genome model reveals a collaborative survival strategy of Sorangium cellulosum strains in nature.</title>
        <authorList>
            <person name="Han K."/>
            <person name="Peng R."/>
            <person name="Blom J."/>
            <person name="Li Y.-Z."/>
        </authorList>
    </citation>
    <scope>NUCLEOTIDE SEQUENCE [LARGE SCALE GENOMIC DNA]</scope>
    <source>
        <strain evidence="2 3">So0011-07</strain>
    </source>
</reference>
<feature type="domain" description="Methyltransferase" evidence="1">
    <location>
        <begin position="41"/>
        <end position="149"/>
    </location>
</feature>
<sequence length="270" mass="29870">MTRGQKYLLGHSEREAIRLQQQSRDLARETAWLLDQIGIGPGDRVLDLGCGPQGSLELLAERVGSSGSVVGLEKNAQAAALARAFVRERGLPGVEVVEGDALANGFPRASFDLVHARLVLVNVPNPEEIAREMVALTRPGGVVASHEADYAAHRCDPPHPSWDRLLTAYEAHSRDNGIDLFIGRRTHRLFRAAGLVDIRVNPLIHVYPPGHPRRSIFLDFIDNVRPHLLADGLIGEEELDAHLRALHEHIARPDVLIISHMFFQVWGRTP</sequence>
<dbReference type="Proteomes" id="UP000075635">
    <property type="component" value="Unassembled WGS sequence"/>
</dbReference>
<keyword evidence="2" id="KW-0808">Transferase</keyword>
<dbReference type="GO" id="GO:0008168">
    <property type="term" value="F:methyltransferase activity"/>
    <property type="evidence" value="ECO:0007669"/>
    <property type="project" value="UniProtKB-KW"/>
</dbReference>
<dbReference type="SUPFAM" id="SSF53335">
    <property type="entry name" value="S-adenosyl-L-methionine-dependent methyltransferases"/>
    <property type="match status" value="1"/>
</dbReference>
<proteinExistence type="predicted"/>
<dbReference type="InterPro" id="IPR029063">
    <property type="entry name" value="SAM-dependent_MTases_sf"/>
</dbReference>
<dbReference type="CDD" id="cd02440">
    <property type="entry name" value="AdoMet_MTases"/>
    <property type="match status" value="1"/>
</dbReference>
<dbReference type="Pfam" id="PF13847">
    <property type="entry name" value="Methyltransf_31"/>
    <property type="match status" value="1"/>
</dbReference>
<dbReference type="InterPro" id="IPR025714">
    <property type="entry name" value="Methyltranfer_dom"/>
</dbReference>
<dbReference type="PANTHER" id="PTHR44068:SF11">
    <property type="entry name" value="GERANYL DIPHOSPHATE 2-C-METHYLTRANSFERASE"/>
    <property type="match status" value="1"/>
</dbReference>
<dbReference type="EMBL" id="JEMB01001164">
    <property type="protein sequence ID" value="KYF89984.1"/>
    <property type="molecule type" value="Genomic_DNA"/>
</dbReference>
<comment type="caution">
    <text evidence="2">The sequence shown here is derived from an EMBL/GenBank/DDBJ whole genome shotgun (WGS) entry which is preliminary data.</text>
</comment>
<gene>
    <name evidence="2" type="ORF">BE17_41600</name>
</gene>
<dbReference type="PANTHER" id="PTHR44068">
    <property type="entry name" value="ZGC:194242"/>
    <property type="match status" value="1"/>
</dbReference>
<dbReference type="GO" id="GO:0032259">
    <property type="term" value="P:methylation"/>
    <property type="evidence" value="ECO:0007669"/>
    <property type="project" value="UniProtKB-KW"/>
</dbReference>
<organism evidence="2 3">
    <name type="scientific">Sorangium cellulosum</name>
    <name type="common">Polyangium cellulosum</name>
    <dbReference type="NCBI Taxonomy" id="56"/>
    <lineage>
        <taxon>Bacteria</taxon>
        <taxon>Pseudomonadati</taxon>
        <taxon>Myxococcota</taxon>
        <taxon>Polyangia</taxon>
        <taxon>Polyangiales</taxon>
        <taxon>Polyangiaceae</taxon>
        <taxon>Sorangium</taxon>
    </lineage>
</organism>
<evidence type="ECO:0000259" key="1">
    <source>
        <dbReference type="Pfam" id="PF13847"/>
    </source>
</evidence>
<dbReference type="InterPro" id="IPR050447">
    <property type="entry name" value="Erg6_SMT_methyltransf"/>
</dbReference>
<evidence type="ECO:0000313" key="2">
    <source>
        <dbReference type="EMBL" id="KYF89984.1"/>
    </source>
</evidence>